<gene>
    <name evidence="1" type="ORF">DVH24_004698</name>
</gene>
<keyword evidence="2" id="KW-1185">Reference proteome</keyword>
<dbReference type="EMBL" id="RDQH01000338">
    <property type="protein sequence ID" value="RXH80784.1"/>
    <property type="molecule type" value="Genomic_DNA"/>
</dbReference>
<evidence type="ECO:0000313" key="1">
    <source>
        <dbReference type="EMBL" id="RXH80784.1"/>
    </source>
</evidence>
<name>A0A498IF32_MALDO</name>
<dbReference type="AlphaFoldDB" id="A0A498IF32"/>
<dbReference type="Proteomes" id="UP000290289">
    <property type="component" value="Chromosome 12"/>
</dbReference>
<evidence type="ECO:0000313" key="2">
    <source>
        <dbReference type="Proteomes" id="UP000290289"/>
    </source>
</evidence>
<proteinExistence type="predicted"/>
<comment type="caution">
    <text evidence="1">The sequence shown here is derived from an EMBL/GenBank/DDBJ whole genome shotgun (WGS) entry which is preliminary data.</text>
</comment>
<reference evidence="1 2" key="1">
    <citation type="submission" date="2018-10" db="EMBL/GenBank/DDBJ databases">
        <title>A high-quality apple genome assembly.</title>
        <authorList>
            <person name="Hu J."/>
        </authorList>
    </citation>
    <scope>NUCLEOTIDE SEQUENCE [LARGE SCALE GENOMIC DNA]</scope>
    <source>
        <strain evidence="2">cv. HFTH1</strain>
        <tissue evidence="1">Young leaf</tissue>
    </source>
</reference>
<organism evidence="1 2">
    <name type="scientific">Malus domestica</name>
    <name type="common">Apple</name>
    <name type="synonym">Pyrus malus</name>
    <dbReference type="NCBI Taxonomy" id="3750"/>
    <lineage>
        <taxon>Eukaryota</taxon>
        <taxon>Viridiplantae</taxon>
        <taxon>Streptophyta</taxon>
        <taxon>Embryophyta</taxon>
        <taxon>Tracheophyta</taxon>
        <taxon>Spermatophyta</taxon>
        <taxon>Magnoliopsida</taxon>
        <taxon>eudicotyledons</taxon>
        <taxon>Gunneridae</taxon>
        <taxon>Pentapetalae</taxon>
        <taxon>rosids</taxon>
        <taxon>fabids</taxon>
        <taxon>Rosales</taxon>
        <taxon>Rosaceae</taxon>
        <taxon>Amygdaloideae</taxon>
        <taxon>Maleae</taxon>
        <taxon>Malus</taxon>
    </lineage>
</organism>
<sequence>MGQGSRHKQAQNTRVLCKWTKGNLRPIKARVRSLGHPSGAGCKDPPELVDDTASSGVPWLVQAVGSLENQNWTTEVKNSTLYGAEGGGADDGASNAPFQFWACCLEGRGWVGFVKLTQAAGLVLEACTV</sequence>
<protein>
    <submittedName>
        <fullName evidence="1">Uncharacterized protein</fullName>
    </submittedName>
</protein>
<accession>A0A498IF32</accession>